<dbReference type="InParanoid" id="G0P2H8"/>
<reference evidence="2" key="1">
    <citation type="submission" date="2011-07" db="EMBL/GenBank/DDBJ databases">
        <authorList>
            <consortium name="Caenorhabditis brenneri Sequencing and Analysis Consortium"/>
            <person name="Wilson R.K."/>
        </authorList>
    </citation>
    <scope>NUCLEOTIDE SEQUENCE [LARGE SCALE GENOMIC DNA]</scope>
    <source>
        <strain evidence="2">PB2801</strain>
    </source>
</reference>
<proteinExistence type="predicted"/>
<accession>G0P2H8</accession>
<evidence type="ECO:0000313" key="2">
    <source>
        <dbReference type="Proteomes" id="UP000008068"/>
    </source>
</evidence>
<keyword evidence="2" id="KW-1185">Reference proteome</keyword>
<evidence type="ECO:0000313" key="1">
    <source>
        <dbReference type="EMBL" id="EGT43288.1"/>
    </source>
</evidence>
<sequence length="87" mass="9994">MIGVFYKHTDGLKHKIWRISPVKLMSFETLNSHRVSLTTVWILPLTSVKNPHWIQTARFNLLHCGYNDYNSNNIADNVVLGMKPIGT</sequence>
<organism evidence="2">
    <name type="scientific">Caenorhabditis brenneri</name>
    <name type="common">Nematode worm</name>
    <dbReference type="NCBI Taxonomy" id="135651"/>
    <lineage>
        <taxon>Eukaryota</taxon>
        <taxon>Metazoa</taxon>
        <taxon>Ecdysozoa</taxon>
        <taxon>Nematoda</taxon>
        <taxon>Chromadorea</taxon>
        <taxon>Rhabditida</taxon>
        <taxon>Rhabditina</taxon>
        <taxon>Rhabditomorpha</taxon>
        <taxon>Rhabditoidea</taxon>
        <taxon>Rhabditidae</taxon>
        <taxon>Peloderinae</taxon>
        <taxon>Caenorhabditis</taxon>
    </lineage>
</organism>
<dbReference type="HOGENOM" id="CLU_2485312_0_0_1"/>
<gene>
    <name evidence="1" type="ORF">CAEBREN_15206</name>
</gene>
<dbReference type="EMBL" id="GL380026">
    <property type="protein sequence ID" value="EGT43288.1"/>
    <property type="molecule type" value="Genomic_DNA"/>
</dbReference>
<name>G0P2H8_CAEBE</name>
<dbReference type="Proteomes" id="UP000008068">
    <property type="component" value="Unassembled WGS sequence"/>
</dbReference>
<dbReference type="AlphaFoldDB" id="G0P2H8"/>
<protein>
    <submittedName>
        <fullName evidence="1">Uncharacterized protein</fullName>
    </submittedName>
</protein>